<feature type="coiled-coil region" evidence="1">
    <location>
        <begin position="175"/>
        <end position="209"/>
    </location>
</feature>
<gene>
    <name evidence="3" type="ORF">BN980_GECA32s02034g</name>
</gene>
<feature type="compositionally biased region" description="Polar residues" evidence="2">
    <location>
        <begin position="21"/>
        <end position="33"/>
    </location>
</feature>
<feature type="compositionally biased region" description="Polar residues" evidence="2">
    <location>
        <begin position="1"/>
        <end position="13"/>
    </location>
</feature>
<feature type="compositionally biased region" description="Low complexity" evidence="2">
    <location>
        <begin position="86"/>
        <end position="112"/>
    </location>
</feature>
<proteinExistence type="predicted"/>
<accession>A0A0J9XKW8</accession>
<dbReference type="EMBL" id="CCBN010000028">
    <property type="protein sequence ID" value="CDO58057.1"/>
    <property type="molecule type" value="Genomic_DNA"/>
</dbReference>
<keyword evidence="1" id="KW-0175">Coiled coil</keyword>
<name>A0A0J9XKW8_GEOCN</name>
<evidence type="ECO:0000256" key="2">
    <source>
        <dbReference type="SAM" id="MobiDB-lite"/>
    </source>
</evidence>
<reference evidence="3" key="1">
    <citation type="submission" date="2014-03" db="EMBL/GenBank/DDBJ databases">
        <authorList>
            <person name="Casaregola S."/>
        </authorList>
    </citation>
    <scope>NUCLEOTIDE SEQUENCE [LARGE SCALE GENOMIC DNA]</scope>
    <source>
        <strain evidence="3">CLIB 918</strain>
    </source>
</reference>
<organism evidence="3 4">
    <name type="scientific">Geotrichum candidum</name>
    <name type="common">Oospora lactis</name>
    <name type="synonym">Dipodascus geotrichum</name>
    <dbReference type="NCBI Taxonomy" id="1173061"/>
    <lineage>
        <taxon>Eukaryota</taxon>
        <taxon>Fungi</taxon>
        <taxon>Dikarya</taxon>
        <taxon>Ascomycota</taxon>
        <taxon>Saccharomycotina</taxon>
        <taxon>Dipodascomycetes</taxon>
        <taxon>Dipodascales</taxon>
        <taxon>Dipodascaceae</taxon>
        <taxon>Geotrichum</taxon>
    </lineage>
</organism>
<feature type="compositionally biased region" description="Polar residues" evidence="2">
    <location>
        <begin position="72"/>
        <end position="85"/>
    </location>
</feature>
<evidence type="ECO:0000313" key="4">
    <source>
        <dbReference type="Proteomes" id="UP000242525"/>
    </source>
</evidence>
<protein>
    <submittedName>
        <fullName evidence="3">Uncharacterized protein</fullName>
    </submittedName>
</protein>
<keyword evidence="4" id="KW-1185">Reference proteome</keyword>
<dbReference type="AlphaFoldDB" id="A0A0J9XKW8"/>
<sequence>MSLNSRTKVNISSLMEPRTPFTRQSKPLKNSGSPWFMASTLASTARAKPSLSLQNSHRRKVPDMRLYGRYGTTAQPASRSYTTTHGQGTPGETTTRTGPSYSRRSSGSSTSTKESQREMSPIPTSPLENEVRGNLQLEFNVPNPAVVNGMPSKLPLREVRKVLLKNSPSELRQILDMLTQNAERQKRTMDILIQNMESQNKAIAVLTENLESRKRAMDVLTQNMESQKKSMAHSDLVLAKVMNILEAQEAEKYTPGTLSADPQATNNLQLASDAPKAVTIS</sequence>
<feature type="region of interest" description="Disordered" evidence="2">
    <location>
        <begin position="1"/>
        <end position="33"/>
    </location>
</feature>
<evidence type="ECO:0000313" key="3">
    <source>
        <dbReference type="EMBL" id="CDO58057.1"/>
    </source>
</evidence>
<feature type="compositionally biased region" description="Polar residues" evidence="2">
    <location>
        <begin position="256"/>
        <end position="270"/>
    </location>
</feature>
<feature type="region of interest" description="Disordered" evidence="2">
    <location>
        <begin position="256"/>
        <end position="281"/>
    </location>
</feature>
<dbReference type="Proteomes" id="UP000242525">
    <property type="component" value="Unassembled WGS sequence"/>
</dbReference>
<comment type="caution">
    <text evidence="3">The sequence shown here is derived from an EMBL/GenBank/DDBJ whole genome shotgun (WGS) entry which is preliminary data.</text>
</comment>
<feature type="region of interest" description="Disordered" evidence="2">
    <location>
        <begin position="72"/>
        <end position="128"/>
    </location>
</feature>
<evidence type="ECO:0000256" key="1">
    <source>
        <dbReference type="SAM" id="Coils"/>
    </source>
</evidence>